<keyword evidence="3" id="KW-0808">Transferase</keyword>
<dbReference type="PROSITE" id="PS50011">
    <property type="entry name" value="PROTEIN_KINASE_DOM"/>
    <property type="match status" value="3"/>
</dbReference>
<accession>A0A8H6YX14</accession>
<feature type="domain" description="Protein kinase" evidence="2">
    <location>
        <begin position="832"/>
        <end position="1105"/>
    </location>
</feature>
<dbReference type="PANTHER" id="PTHR44329">
    <property type="entry name" value="SERINE/THREONINE-PROTEIN KINASE TNNI3K-RELATED"/>
    <property type="match status" value="1"/>
</dbReference>
<dbReference type="OrthoDB" id="5966500at2759"/>
<dbReference type="GO" id="GO:0005524">
    <property type="term" value="F:ATP binding"/>
    <property type="evidence" value="ECO:0007669"/>
    <property type="project" value="InterPro"/>
</dbReference>
<proteinExistence type="predicted"/>
<dbReference type="EMBL" id="JACAZI010000002">
    <property type="protein sequence ID" value="KAF7368658.1"/>
    <property type="molecule type" value="Genomic_DNA"/>
</dbReference>
<dbReference type="InterPro" id="IPR051681">
    <property type="entry name" value="Ser/Thr_Kinases-Pseudokinases"/>
</dbReference>
<comment type="caution">
    <text evidence="3">The sequence shown here is derived from an EMBL/GenBank/DDBJ whole genome shotgun (WGS) entry which is preliminary data.</text>
</comment>
<sequence length="1117" mass="124795">MVDAGDPPSTSNGVSLLPDLDLTGEVEKMDSWAFESGEVADIYLGSTMKSKKIQSQRVAIKIFRRIHMDRKMLERAIRDIYVVANEWSRLKHPNVLGFLGISVDLGPSPALITPFCQFGSIMKYLTDSPKLPQERLGVISDIANGLAYLHTEGVVHGNLTTRKILINDAGIPVISGYGLAHPSEHVLKNTMISRSARFTAPEYYIKDPGLKPTAGDVYSFSMVVLEIMSGVQPFHDLEDVYELVMHIKLGGRPSRSKLDPLLVSDHLWGFLTHLWSHQPSIRPDMNGVILTLQTLSRSISEEPDDSGTEPGPSALDSVDELEEVSFGHPWLSDINSQILNGRIVKTDEYPVASGGNSNIYRGQLSHNNGFRIQVAIKLIRVSNDGSGQLSRLLRRLRSEAEVWSRLIHRNVLPFFGVWEEPTVPALISPFYKSGDLQKYLRDCPTADKEKMVLGVAYGLEYLHRHEIVHGDLKVHNVLIDKHGTPCICDFGISKIVNSEGFSTPSVGTPPYMAPELFLVRAETGDGILDGTSTTMRSDVYSFGLLVLEVWTNESLKNRPKLPILTAQAHRSLRPKRSDYGSESINSTLWHLLDSCWEPDPTLRPTVSDFILRMPFDTSETKIIAQFSKVHALSPLVELLCGIIHDCQMLSQNRHTAGQLANRCYRLLLELLEQYTDAEAMHNILNGVTKCLFDIRAKLHGCMKQIGSRIRAILNQREVSQVIESCHSMLSLCSAEFQLIPHLDMHENSHFRSNNGEDHREILDFLAEIQNSQIIAEELLAAHQNDLDQLKSMMQQLLRESQIRGDGLHSGLSANLDGLLELENDQSLHDFQLRPGEAVREGIIPISTSGSYETYQGWYLDKEKVAIKVVRAVHLDSSLREFRRECAIWKAAWEVDQGKHVLPFYGYCQEDGPLPYTVSPWQSNGTASHYVKKHLGIDYIRLIKGIAAGLDVLHTMSLPVVHGNLRGSTILIDQHGNPLLADFGLSQIVENTASPFNQSRGVTSSYRWFAPELCVGEGVLSFASDVYSYGMTVLELFTHEQPYKEIKHANEVIIRACKGEQPPRPSKPDDMDRDLNDELWGLLQRCWAMKPSERPTVQDILSSSPLGGGSDNPVGEQG</sequence>
<protein>
    <submittedName>
        <fullName evidence="3">TKL/TKL-ccin protein kinase</fullName>
    </submittedName>
</protein>
<keyword evidence="4" id="KW-1185">Reference proteome</keyword>
<dbReference type="InterPro" id="IPR001245">
    <property type="entry name" value="Ser-Thr/Tyr_kinase_cat_dom"/>
</dbReference>
<gene>
    <name evidence="3" type="ORF">MVEN_00190000</name>
</gene>
<feature type="domain" description="Protein kinase" evidence="2">
    <location>
        <begin position="28"/>
        <end position="295"/>
    </location>
</feature>
<dbReference type="SMART" id="SM00220">
    <property type="entry name" value="S_TKc"/>
    <property type="match status" value="2"/>
</dbReference>
<dbReference type="InterPro" id="IPR011009">
    <property type="entry name" value="Kinase-like_dom_sf"/>
</dbReference>
<dbReference type="GO" id="GO:0004674">
    <property type="term" value="F:protein serine/threonine kinase activity"/>
    <property type="evidence" value="ECO:0007669"/>
    <property type="project" value="TreeGrafter"/>
</dbReference>
<dbReference type="InterPro" id="IPR008271">
    <property type="entry name" value="Ser/Thr_kinase_AS"/>
</dbReference>
<name>A0A8H6YX14_9AGAR</name>
<dbReference type="Gene3D" id="1.10.510.10">
    <property type="entry name" value="Transferase(Phosphotransferase) domain 1"/>
    <property type="match status" value="3"/>
</dbReference>
<keyword evidence="3" id="KW-0418">Kinase</keyword>
<reference evidence="3" key="1">
    <citation type="submission" date="2020-05" db="EMBL/GenBank/DDBJ databases">
        <title>Mycena genomes resolve the evolution of fungal bioluminescence.</title>
        <authorList>
            <person name="Tsai I.J."/>
        </authorList>
    </citation>
    <scope>NUCLEOTIDE SEQUENCE</scope>
    <source>
        <strain evidence="3">CCC161011</strain>
    </source>
</reference>
<evidence type="ECO:0000256" key="1">
    <source>
        <dbReference type="SAM" id="MobiDB-lite"/>
    </source>
</evidence>
<organism evidence="3 4">
    <name type="scientific">Mycena venus</name>
    <dbReference type="NCBI Taxonomy" id="2733690"/>
    <lineage>
        <taxon>Eukaryota</taxon>
        <taxon>Fungi</taxon>
        <taxon>Dikarya</taxon>
        <taxon>Basidiomycota</taxon>
        <taxon>Agaricomycotina</taxon>
        <taxon>Agaricomycetes</taxon>
        <taxon>Agaricomycetidae</taxon>
        <taxon>Agaricales</taxon>
        <taxon>Marasmiineae</taxon>
        <taxon>Mycenaceae</taxon>
        <taxon>Mycena</taxon>
    </lineage>
</organism>
<dbReference type="PROSITE" id="PS00108">
    <property type="entry name" value="PROTEIN_KINASE_ST"/>
    <property type="match status" value="1"/>
</dbReference>
<dbReference type="Proteomes" id="UP000620124">
    <property type="component" value="Unassembled WGS sequence"/>
</dbReference>
<dbReference type="SUPFAM" id="SSF56112">
    <property type="entry name" value="Protein kinase-like (PK-like)"/>
    <property type="match status" value="3"/>
</dbReference>
<evidence type="ECO:0000313" key="3">
    <source>
        <dbReference type="EMBL" id="KAF7368658.1"/>
    </source>
</evidence>
<evidence type="ECO:0000313" key="4">
    <source>
        <dbReference type="Proteomes" id="UP000620124"/>
    </source>
</evidence>
<dbReference type="AlphaFoldDB" id="A0A8H6YX14"/>
<dbReference type="Pfam" id="PF00069">
    <property type="entry name" value="Pkinase"/>
    <property type="match status" value="1"/>
</dbReference>
<feature type="domain" description="Protein kinase" evidence="2">
    <location>
        <begin position="345"/>
        <end position="616"/>
    </location>
</feature>
<feature type="region of interest" description="Disordered" evidence="1">
    <location>
        <begin position="1093"/>
        <end position="1117"/>
    </location>
</feature>
<evidence type="ECO:0000259" key="2">
    <source>
        <dbReference type="PROSITE" id="PS50011"/>
    </source>
</evidence>
<dbReference type="InterPro" id="IPR000719">
    <property type="entry name" value="Prot_kinase_dom"/>
</dbReference>
<dbReference type="InterPro" id="IPR059179">
    <property type="entry name" value="MLKL-like_MCAfunc"/>
</dbReference>
<dbReference type="PANTHER" id="PTHR44329:SF214">
    <property type="entry name" value="PROTEIN KINASE DOMAIN-CONTAINING PROTEIN"/>
    <property type="match status" value="1"/>
</dbReference>
<dbReference type="CDD" id="cd21037">
    <property type="entry name" value="MLKL_NTD"/>
    <property type="match status" value="1"/>
</dbReference>
<dbReference type="Pfam" id="PF07714">
    <property type="entry name" value="PK_Tyr_Ser-Thr"/>
    <property type="match status" value="2"/>
</dbReference>